<comment type="caution">
    <text evidence="1">The sequence shown here is derived from an EMBL/GenBank/DDBJ whole genome shotgun (WGS) entry which is preliminary data.</text>
</comment>
<accession>A0A4R9GXF7</accession>
<reference evidence="1" key="1">
    <citation type="journal article" date="2019" name="PLoS Negl. Trop. Dis.">
        <title>Revisiting the worldwide diversity of Leptospira species in the environment.</title>
        <authorList>
            <person name="Vincent A.T."/>
            <person name="Schiettekatte O."/>
            <person name="Bourhy P."/>
            <person name="Veyrier F.J."/>
            <person name="Picardeau M."/>
        </authorList>
    </citation>
    <scope>NUCLEOTIDE SEQUENCE [LARGE SCALE GENOMIC DNA]</scope>
    <source>
        <strain evidence="1">201800301</strain>
    </source>
</reference>
<dbReference type="Pfam" id="PF07505">
    <property type="entry name" value="DUF5131"/>
    <property type="match status" value="1"/>
</dbReference>
<organism evidence="1 2">
    <name type="scientific">Leptospira andrefontaineae</name>
    <dbReference type="NCBI Taxonomy" id="2484976"/>
    <lineage>
        <taxon>Bacteria</taxon>
        <taxon>Pseudomonadati</taxon>
        <taxon>Spirochaetota</taxon>
        <taxon>Spirochaetia</taxon>
        <taxon>Leptospirales</taxon>
        <taxon>Leptospiraceae</taxon>
        <taxon>Leptospira</taxon>
    </lineage>
</organism>
<name>A0A4R9GXF7_9LEPT</name>
<dbReference type="InterPro" id="IPR011101">
    <property type="entry name" value="DUF5131"/>
</dbReference>
<protein>
    <submittedName>
        <fullName evidence="1">Phage Gp37/Gp68 family protein</fullName>
    </submittedName>
</protein>
<dbReference type="RefSeq" id="WP_135775973.1">
    <property type="nucleotide sequence ID" value="NZ_RQEY01000024.1"/>
</dbReference>
<proteinExistence type="predicted"/>
<gene>
    <name evidence="1" type="ORF">EHO65_18200</name>
</gene>
<keyword evidence="2" id="KW-1185">Reference proteome</keyword>
<dbReference type="AlphaFoldDB" id="A0A4R9GXF7"/>
<dbReference type="OrthoDB" id="9787478at2"/>
<evidence type="ECO:0000313" key="2">
    <source>
        <dbReference type="Proteomes" id="UP000298097"/>
    </source>
</evidence>
<evidence type="ECO:0000313" key="1">
    <source>
        <dbReference type="EMBL" id="TGK36236.1"/>
    </source>
</evidence>
<dbReference type="EMBL" id="RQEY01000024">
    <property type="protein sequence ID" value="TGK36236.1"/>
    <property type="molecule type" value="Genomic_DNA"/>
</dbReference>
<dbReference type="Proteomes" id="UP000298097">
    <property type="component" value="Unassembled WGS sequence"/>
</dbReference>
<sequence>MQNSKIEWTDHTWNPVTGCAKVSAGCKNCYAETLSKRKFGEWKDRPFSQIRLKPHKLSEPFRIKEPSKIFVNSMSDLFHQDVPFDFVDQVFAEMALNSKHIFQVLTKRPHRMREYLKNTTRFISIHIHMRNREMNAYAPKWPLPNVWLGVSVENQKAADERIPILLECPAAVRFLSCEPLLGEVDLTRVKNGIDSLSGEVYNSDGDFCGVCSSIDWVIVGGESGPSHRPVDPNWIRFLRDQCQEADVPFFFKQWGGARPKERGNELDGKIHQEFPHGI</sequence>